<proteinExistence type="predicted"/>
<organism evidence="1 2">
    <name type="scientific">Microcystis panniformis FACHB-1757</name>
    <dbReference type="NCBI Taxonomy" id="1638788"/>
    <lineage>
        <taxon>Bacteria</taxon>
        <taxon>Bacillati</taxon>
        <taxon>Cyanobacteriota</taxon>
        <taxon>Cyanophyceae</taxon>
        <taxon>Oscillatoriophycideae</taxon>
        <taxon>Chroococcales</taxon>
        <taxon>Microcystaceae</taxon>
        <taxon>Microcystis</taxon>
    </lineage>
</organism>
<reference evidence="1 2" key="1">
    <citation type="journal article" date="2016" name="Stand. Genomic Sci.">
        <title>Complete genome sequence and genomic characterization of Microcystis panniformis FACHB 1757 by third-generation sequencing.</title>
        <authorList>
            <person name="Zhang J.Y."/>
            <person name="Guan R."/>
            <person name="Zhang H.J."/>
            <person name="Li H."/>
            <person name="Xiao P."/>
            <person name="Yu G.L."/>
            <person name="Du L."/>
            <person name="Cao D.M."/>
            <person name="Zhu B.C."/>
            <person name="Li R.H."/>
            <person name="Lu Z.H."/>
        </authorList>
    </citation>
    <scope>NUCLEOTIDE SEQUENCE [LARGE SCALE GENOMIC DNA]</scope>
    <source>
        <strain evidence="1 2">FACHB-1757</strain>
    </source>
</reference>
<protein>
    <submittedName>
        <fullName evidence="1">Uncharacterized protein</fullName>
    </submittedName>
</protein>
<dbReference type="AlphaFoldDB" id="A0A0K1S4B5"/>
<dbReference type="PATRIC" id="fig|1638788.3.peg.3976"/>
<dbReference type="Proteomes" id="UP000068167">
    <property type="component" value="Chromosome"/>
</dbReference>
<dbReference type="EMBL" id="CP011339">
    <property type="protein sequence ID" value="AKV68895.1"/>
    <property type="molecule type" value="Genomic_DNA"/>
</dbReference>
<sequence>MSSFFKKKFRGFAELYEGKSDRDYREGDLMAKCSIFVFISVMVSGNR</sequence>
<name>A0A0K1S4B5_9CHRO</name>
<dbReference type="KEGG" id="mpk:VL20_3942"/>
<gene>
    <name evidence="1" type="ORF">VL20_3942</name>
</gene>
<keyword evidence="2" id="KW-1185">Reference proteome</keyword>
<evidence type="ECO:0000313" key="1">
    <source>
        <dbReference type="EMBL" id="AKV68895.1"/>
    </source>
</evidence>
<accession>A0A0K1S4B5</accession>
<evidence type="ECO:0000313" key="2">
    <source>
        <dbReference type="Proteomes" id="UP000068167"/>
    </source>
</evidence>